<dbReference type="PANTHER" id="PTHR43877">
    <property type="entry name" value="AMINOALKYLPHOSPHONATE N-ACETYLTRANSFERASE-RELATED-RELATED"/>
    <property type="match status" value="1"/>
</dbReference>
<dbReference type="EMBL" id="JAEDAE010000003">
    <property type="protein sequence ID" value="MBH8558389.1"/>
    <property type="molecule type" value="Genomic_DNA"/>
</dbReference>
<accession>A0ABS0Q6U4</accession>
<name>A0ABS0Q6U4_9BACT</name>
<dbReference type="Pfam" id="PF00583">
    <property type="entry name" value="Acetyltransf_1"/>
    <property type="match status" value="1"/>
</dbReference>
<gene>
    <name evidence="4" type="ORF">I7X13_10045</name>
</gene>
<sequence length="177" mass="19298">MTPLITSLSAAEAQALLPQLHELLHDAVDSGASVGFLPPLPAAESQDYWQSVINAVEDGHRVLLVARPPGSDDLLATVQLDLATRPNSLLRAEVSKLLVHRRARRQGLARQLLVALEDHARTLGRTTLVLDTRLGDIAEQLYQSIGYVFVGAIPAYFINFDGQPHATAVYYKLLTAK</sequence>
<dbReference type="CDD" id="cd04301">
    <property type="entry name" value="NAT_SF"/>
    <property type="match status" value="1"/>
</dbReference>
<evidence type="ECO:0000259" key="3">
    <source>
        <dbReference type="PROSITE" id="PS51186"/>
    </source>
</evidence>
<dbReference type="InterPro" id="IPR000182">
    <property type="entry name" value="GNAT_dom"/>
</dbReference>
<comment type="caution">
    <text evidence="4">The sequence shown here is derived from an EMBL/GenBank/DDBJ whole genome shotgun (WGS) entry which is preliminary data.</text>
</comment>
<dbReference type="SUPFAM" id="SSF55729">
    <property type="entry name" value="Acyl-CoA N-acyltransferases (Nat)"/>
    <property type="match status" value="1"/>
</dbReference>
<organism evidence="4 5">
    <name type="scientific">Hymenobacter negativus</name>
    <dbReference type="NCBI Taxonomy" id="2795026"/>
    <lineage>
        <taxon>Bacteria</taxon>
        <taxon>Pseudomonadati</taxon>
        <taxon>Bacteroidota</taxon>
        <taxon>Cytophagia</taxon>
        <taxon>Cytophagales</taxon>
        <taxon>Hymenobacteraceae</taxon>
        <taxon>Hymenobacter</taxon>
    </lineage>
</organism>
<keyword evidence="2" id="KW-0012">Acyltransferase</keyword>
<evidence type="ECO:0000313" key="4">
    <source>
        <dbReference type="EMBL" id="MBH8558389.1"/>
    </source>
</evidence>
<dbReference type="PROSITE" id="PS51186">
    <property type="entry name" value="GNAT"/>
    <property type="match status" value="1"/>
</dbReference>
<evidence type="ECO:0000256" key="1">
    <source>
        <dbReference type="ARBA" id="ARBA00022679"/>
    </source>
</evidence>
<evidence type="ECO:0000313" key="5">
    <source>
        <dbReference type="Proteomes" id="UP000625631"/>
    </source>
</evidence>
<dbReference type="RefSeq" id="WP_198075369.1">
    <property type="nucleotide sequence ID" value="NZ_JAEDAE010000003.1"/>
</dbReference>
<reference evidence="4 5" key="1">
    <citation type="submission" date="2020-12" db="EMBL/GenBank/DDBJ databases">
        <title>Hymenobacter sp.</title>
        <authorList>
            <person name="Kim M.K."/>
        </authorList>
    </citation>
    <scope>NUCLEOTIDE SEQUENCE [LARGE SCALE GENOMIC DNA]</scope>
    <source>
        <strain evidence="4 5">BT442</strain>
    </source>
</reference>
<evidence type="ECO:0000256" key="2">
    <source>
        <dbReference type="ARBA" id="ARBA00023315"/>
    </source>
</evidence>
<dbReference type="Proteomes" id="UP000625631">
    <property type="component" value="Unassembled WGS sequence"/>
</dbReference>
<dbReference type="Gene3D" id="3.40.630.30">
    <property type="match status" value="1"/>
</dbReference>
<protein>
    <submittedName>
        <fullName evidence="4">GNAT family N-acetyltransferase</fullName>
    </submittedName>
</protein>
<proteinExistence type="predicted"/>
<dbReference type="InterPro" id="IPR016181">
    <property type="entry name" value="Acyl_CoA_acyltransferase"/>
</dbReference>
<dbReference type="InterPro" id="IPR050832">
    <property type="entry name" value="Bact_Acetyltransf"/>
</dbReference>
<keyword evidence="5" id="KW-1185">Reference proteome</keyword>
<feature type="domain" description="N-acetyltransferase" evidence="3">
    <location>
        <begin position="3"/>
        <end position="176"/>
    </location>
</feature>
<keyword evidence="1" id="KW-0808">Transferase</keyword>